<dbReference type="SUPFAM" id="SSF56317">
    <property type="entry name" value="Carbon-nitrogen hydrolase"/>
    <property type="match status" value="1"/>
</dbReference>
<dbReference type="SUPFAM" id="SSF52402">
    <property type="entry name" value="Adenine nucleotide alpha hydrolases-like"/>
    <property type="match status" value="1"/>
</dbReference>
<dbReference type="AlphaFoldDB" id="A0A6J7INI8"/>
<gene>
    <name evidence="10" type="ORF">UFOPK3733_00776</name>
</gene>
<evidence type="ECO:0000256" key="3">
    <source>
        <dbReference type="ARBA" id="ARBA00012743"/>
    </source>
</evidence>
<keyword evidence="7" id="KW-0520">NAD</keyword>
<dbReference type="Gene3D" id="3.60.110.10">
    <property type="entry name" value="Carbon-nitrogen hydrolase"/>
    <property type="match status" value="1"/>
</dbReference>
<protein>
    <recommendedName>
        <fullName evidence="3">NAD(+) synthase (glutamine-hydrolyzing)</fullName>
        <ecNumber evidence="3">6.3.5.1</ecNumber>
    </recommendedName>
</protein>
<dbReference type="InterPro" id="IPR036526">
    <property type="entry name" value="C-N_Hydrolase_sf"/>
</dbReference>
<dbReference type="InterPro" id="IPR003010">
    <property type="entry name" value="C-N_Hydrolase"/>
</dbReference>
<dbReference type="InterPro" id="IPR022310">
    <property type="entry name" value="NAD/GMP_synthase"/>
</dbReference>
<evidence type="ECO:0000256" key="6">
    <source>
        <dbReference type="ARBA" id="ARBA00022840"/>
    </source>
</evidence>
<dbReference type="InterPro" id="IPR014729">
    <property type="entry name" value="Rossmann-like_a/b/a_fold"/>
</dbReference>
<dbReference type="GO" id="GO:0005737">
    <property type="term" value="C:cytoplasm"/>
    <property type="evidence" value="ECO:0007669"/>
    <property type="project" value="InterPro"/>
</dbReference>
<name>A0A6J7INI8_9ZZZZ</name>
<dbReference type="CDD" id="cd00553">
    <property type="entry name" value="NAD_synthase"/>
    <property type="match status" value="1"/>
</dbReference>
<evidence type="ECO:0000256" key="8">
    <source>
        <dbReference type="SAM" id="MobiDB-lite"/>
    </source>
</evidence>
<proteinExistence type="inferred from homology"/>
<accession>A0A6J7INI8</accession>
<reference evidence="10" key="1">
    <citation type="submission" date="2020-05" db="EMBL/GenBank/DDBJ databases">
        <authorList>
            <person name="Chiriac C."/>
            <person name="Salcher M."/>
            <person name="Ghai R."/>
            <person name="Kavagutti S V."/>
        </authorList>
    </citation>
    <scope>NUCLEOTIDE SEQUENCE</scope>
</reference>
<dbReference type="GO" id="GO:0003952">
    <property type="term" value="F:NAD+ synthase (glutamine-hydrolyzing) activity"/>
    <property type="evidence" value="ECO:0007669"/>
    <property type="project" value="UniProtKB-EC"/>
</dbReference>
<keyword evidence="4" id="KW-0436">Ligase</keyword>
<dbReference type="CDD" id="cd07570">
    <property type="entry name" value="GAT_Gln-NAD-synth"/>
    <property type="match status" value="1"/>
</dbReference>
<evidence type="ECO:0000256" key="5">
    <source>
        <dbReference type="ARBA" id="ARBA00022741"/>
    </source>
</evidence>
<comment type="similarity">
    <text evidence="2">In the C-terminal section; belongs to the NAD synthetase family.</text>
</comment>
<dbReference type="NCBIfam" id="NF010588">
    <property type="entry name" value="PRK13981.1"/>
    <property type="match status" value="1"/>
</dbReference>
<comment type="pathway">
    <text evidence="1">Cofactor biosynthesis; NAD(+) biosynthesis; NAD(+) from deamido-NAD(+) (L-Gln route): step 1/1.</text>
</comment>
<dbReference type="GO" id="GO:0004359">
    <property type="term" value="F:glutaminase activity"/>
    <property type="evidence" value="ECO:0007669"/>
    <property type="project" value="InterPro"/>
</dbReference>
<sequence length="589" mass="62961">MSVIRVGLAQINPIVGDLDGNVEQIRSVIDQAESMGCDLVALPELAITGYPPEDLLLRPSFIRDTRAALDRVVASTRRAVVVVGFPEAPDTGSHAATTHAEAVAGDSHAAIANLYNSAAVCVDGRLVGTYRKRALPNYSVFDEQRYFVPGVEPLSLFAVGGTVLGVSICEDAWSQDGPIAELGRAGASLIVNINASPYNAGKADARAQMLAERAREAGAAIAYVNQVGGQDELIFDGDSMVVDAAGEVIARVPQFREGLHVVDIELPETAETSVLQLLDCSVATSSSAGVSHPSLPELEPIGIAPRLSVEEEVWEALVLGTRDFVRKNGFSDVVIGLSGGIDSALVAAVAVDALGAEHVHGVLMPSRYSSDHSISDAVALAENLGIEHRTIAIEDAHVALMDMLEPSFSGHAIGLAEENLQSRIRAVILMALSNAFGWMLLNTGNKSESSVGYSTLYGDSAGGYAVIKDVSKLLVYRLCRLRNERGGRELIPETVLTKPPSAELRPDQRDDQSLPPYEELDPILALYVEGDQSAEEIIAAGHDAAVVERIVRLVDLAEYKRRQSPPGPRVTSKGFGKDRRLPIVNRYRR</sequence>
<dbReference type="PIRSF" id="PIRSF006630">
    <property type="entry name" value="NADS_GAT"/>
    <property type="match status" value="1"/>
</dbReference>
<evidence type="ECO:0000256" key="2">
    <source>
        <dbReference type="ARBA" id="ARBA00007145"/>
    </source>
</evidence>
<dbReference type="NCBIfam" id="TIGR00552">
    <property type="entry name" value="nadE"/>
    <property type="match status" value="1"/>
</dbReference>
<evidence type="ECO:0000256" key="1">
    <source>
        <dbReference type="ARBA" id="ARBA00005188"/>
    </source>
</evidence>
<dbReference type="GO" id="GO:0005524">
    <property type="term" value="F:ATP binding"/>
    <property type="evidence" value="ECO:0007669"/>
    <property type="project" value="UniProtKB-KW"/>
</dbReference>
<dbReference type="Pfam" id="PF02540">
    <property type="entry name" value="NAD_synthase"/>
    <property type="match status" value="1"/>
</dbReference>
<dbReference type="FunFam" id="3.40.50.620:FF:000106">
    <property type="entry name" value="Glutamine-dependent NAD(+) synthetase"/>
    <property type="match status" value="1"/>
</dbReference>
<keyword evidence="6" id="KW-0067">ATP-binding</keyword>
<evidence type="ECO:0000256" key="4">
    <source>
        <dbReference type="ARBA" id="ARBA00022598"/>
    </source>
</evidence>
<dbReference type="GO" id="GO:0009435">
    <property type="term" value="P:NAD+ biosynthetic process"/>
    <property type="evidence" value="ECO:0007669"/>
    <property type="project" value="UniProtKB-UniPathway"/>
</dbReference>
<dbReference type="PROSITE" id="PS50263">
    <property type="entry name" value="CN_HYDROLASE"/>
    <property type="match status" value="1"/>
</dbReference>
<organism evidence="10">
    <name type="scientific">freshwater metagenome</name>
    <dbReference type="NCBI Taxonomy" id="449393"/>
    <lineage>
        <taxon>unclassified sequences</taxon>
        <taxon>metagenomes</taxon>
        <taxon>ecological metagenomes</taxon>
    </lineage>
</organism>
<dbReference type="EC" id="6.3.5.1" evidence="3"/>
<dbReference type="Gene3D" id="3.40.50.620">
    <property type="entry name" value="HUPs"/>
    <property type="match status" value="1"/>
</dbReference>
<evidence type="ECO:0000256" key="7">
    <source>
        <dbReference type="ARBA" id="ARBA00023027"/>
    </source>
</evidence>
<dbReference type="PANTHER" id="PTHR23090:SF9">
    <property type="entry name" value="GLUTAMINE-DEPENDENT NAD(+) SYNTHETASE"/>
    <property type="match status" value="1"/>
</dbReference>
<dbReference type="InterPro" id="IPR014445">
    <property type="entry name" value="Gln-dep_NAD_synthase"/>
</dbReference>
<dbReference type="UniPathway" id="UPA00253">
    <property type="reaction ID" value="UER00334"/>
</dbReference>
<evidence type="ECO:0000313" key="10">
    <source>
        <dbReference type="EMBL" id="CAB4932828.1"/>
    </source>
</evidence>
<dbReference type="InterPro" id="IPR003694">
    <property type="entry name" value="NAD_synthase"/>
</dbReference>
<dbReference type="HAMAP" id="MF_02090">
    <property type="entry name" value="NadE_glutamine_dep"/>
    <property type="match status" value="1"/>
</dbReference>
<dbReference type="PANTHER" id="PTHR23090">
    <property type="entry name" value="NH 3 /GLUTAMINE-DEPENDENT NAD + SYNTHETASE"/>
    <property type="match status" value="1"/>
</dbReference>
<keyword evidence="5" id="KW-0547">Nucleotide-binding</keyword>
<evidence type="ECO:0000259" key="9">
    <source>
        <dbReference type="PROSITE" id="PS50263"/>
    </source>
</evidence>
<feature type="region of interest" description="Disordered" evidence="8">
    <location>
        <begin position="492"/>
        <end position="515"/>
    </location>
</feature>
<dbReference type="EMBL" id="CAFBNC010000028">
    <property type="protein sequence ID" value="CAB4932828.1"/>
    <property type="molecule type" value="Genomic_DNA"/>
</dbReference>
<feature type="domain" description="CN hydrolase" evidence="9">
    <location>
        <begin position="4"/>
        <end position="266"/>
    </location>
</feature>
<dbReference type="Pfam" id="PF00795">
    <property type="entry name" value="CN_hydrolase"/>
    <property type="match status" value="1"/>
</dbReference>